<dbReference type="PANTHER" id="PTHR43736">
    <property type="entry name" value="ADP-RIBOSE PYROPHOSPHATASE"/>
    <property type="match status" value="1"/>
</dbReference>
<dbReference type="Pfam" id="PF00293">
    <property type="entry name" value="NUDIX"/>
    <property type="match status" value="1"/>
</dbReference>
<reference evidence="4" key="1">
    <citation type="journal article" date="2023" name="Mol. Phylogenet. Evol.">
        <title>Genome-scale phylogeny and comparative genomics of the fungal order Sordariales.</title>
        <authorList>
            <person name="Hensen N."/>
            <person name="Bonometti L."/>
            <person name="Westerberg I."/>
            <person name="Brannstrom I.O."/>
            <person name="Guillou S."/>
            <person name="Cros-Aarteil S."/>
            <person name="Calhoun S."/>
            <person name="Haridas S."/>
            <person name="Kuo A."/>
            <person name="Mondo S."/>
            <person name="Pangilinan J."/>
            <person name="Riley R."/>
            <person name="LaButti K."/>
            <person name="Andreopoulos B."/>
            <person name="Lipzen A."/>
            <person name="Chen C."/>
            <person name="Yan M."/>
            <person name="Daum C."/>
            <person name="Ng V."/>
            <person name="Clum A."/>
            <person name="Steindorff A."/>
            <person name="Ohm R.A."/>
            <person name="Martin F."/>
            <person name="Silar P."/>
            <person name="Natvig D.O."/>
            <person name="Lalanne C."/>
            <person name="Gautier V."/>
            <person name="Ament-Velasquez S.L."/>
            <person name="Kruys A."/>
            <person name="Hutchinson M.I."/>
            <person name="Powell A.J."/>
            <person name="Barry K."/>
            <person name="Miller A.N."/>
            <person name="Grigoriev I.V."/>
            <person name="Debuchy R."/>
            <person name="Gladieux P."/>
            <person name="Hiltunen Thoren M."/>
            <person name="Johannesson H."/>
        </authorList>
    </citation>
    <scope>NUCLEOTIDE SEQUENCE [LARGE SCALE GENOMIC DNA]</scope>
    <source>
        <strain evidence="4">CBS 340.73</strain>
    </source>
</reference>
<dbReference type="GO" id="GO:0016787">
    <property type="term" value="F:hydrolase activity"/>
    <property type="evidence" value="ECO:0007669"/>
    <property type="project" value="UniProtKB-KW"/>
</dbReference>
<keyword evidence="1 3" id="KW-0378">Hydrolase</keyword>
<dbReference type="EMBL" id="MU853760">
    <property type="protein sequence ID" value="KAK3944356.1"/>
    <property type="molecule type" value="Genomic_DNA"/>
</dbReference>
<evidence type="ECO:0000313" key="3">
    <source>
        <dbReference type="EMBL" id="KAK3944356.1"/>
    </source>
</evidence>
<accession>A0AAN6NEJ9</accession>
<dbReference type="SUPFAM" id="SSF55811">
    <property type="entry name" value="Nudix"/>
    <property type="match status" value="1"/>
</dbReference>
<evidence type="ECO:0000313" key="4">
    <source>
        <dbReference type="Proteomes" id="UP001303473"/>
    </source>
</evidence>
<evidence type="ECO:0000256" key="1">
    <source>
        <dbReference type="ARBA" id="ARBA00022801"/>
    </source>
</evidence>
<dbReference type="AlphaFoldDB" id="A0AAN6NEJ9"/>
<dbReference type="PROSITE" id="PS00893">
    <property type="entry name" value="NUDIX_BOX"/>
    <property type="match status" value="1"/>
</dbReference>
<comment type="caution">
    <text evidence="3">The sequence shown here is derived from an EMBL/GenBank/DDBJ whole genome shotgun (WGS) entry which is preliminary data.</text>
</comment>
<dbReference type="InterPro" id="IPR015797">
    <property type="entry name" value="NUDIX_hydrolase-like_dom_sf"/>
</dbReference>
<protein>
    <submittedName>
        <fullName evidence="3">NUDIX hydrolase domain-like protein</fullName>
    </submittedName>
</protein>
<dbReference type="PROSITE" id="PS51462">
    <property type="entry name" value="NUDIX"/>
    <property type="match status" value="1"/>
</dbReference>
<sequence>MVAEPRVPPVGGFNFTWNPSLSDLYLPMKAILESRPDLDAVAAGALVFTKAFKGQDRVLLIQRASHDSMPLRWEIPGGGCDYEDETLLHGVARELWEESGLLLRSVVRQVGSGHIFFTRRNLRVCKFTFEAEVETAEGDSTSVPSEERVPTVTIDPNEHQRFLWASEDECRAHKAVVTVEGNREEVVELRFTTHDQEAVILEGFRVRREEPSTGVQSSKLISATDKEHVLDVS</sequence>
<dbReference type="PANTHER" id="PTHR43736:SF1">
    <property type="entry name" value="DIHYDRONEOPTERIN TRIPHOSPHATE DIPHOSPHATASE"/>
    <property type="match status" value="1"/>
</dbReference>
<proteinExistence type="predicted"/>
<dbReference type="CDD" id="cd02883">
    <property type="entry name" value="NUDIX_Hydrolase"/>
    <property type="match status" value="1"/>
</dbReference>
<dbReference type="Gene3D" id="3.90.79.10">
    <property type="entry name" value="Nucleoside Triphosphate Pyrophosphohydrolase"/>
    <property type="match status" value="1"/>
</dbReference>
<dbReference type="InterPro" id="IPR020084">
    <property type="entry name" value="NUDIX_hydrolase_CS"/>
</dbReference>
<gene>
    <name evidence="3" type="ORF">QBC46DRAFT_375063</name>
</gene>
<feature type="domain" description="Nudix hydrolase" evidence="2">
    <location>
        <begin position="38"/>
        <end position="191"/>
    </location>
</feature>
<keyword evidence="4" id="KW-1185">Reference proteome</keyword>
<dbReference type="Proteomes" id="UP001303473">
    <property type="component" value="Unassembled WGS sequence"/>
</dbReference>
<dbReference type="InterPro" id="IPR000086">
    <property type="entry name" value="NUDIX_hydrolase_dom"/>
</dbReference>
<evidence type="ECO:0000259" key="2">
    <source>
        <dbReference type="PROSITE" id="PS51462"/>
    </source>
</evidence>
<name>A0AAN6NEJ9_9PEZI</name>
<organism evidence="3 4">
    <name type="scientific">Diplogelasinospora grovesii</name>
    <dbReference type="NCBI Taxonomy" id="303347"/>
    <lineage>
        <taxon>Eukaryota</taxon>
        <taxon>Fungi</taxon>
        <taxon>Dikarya</taxon>
        <taxon>Ascomycota</taxon>
        <taxon>Pezizomycotina</taxon>
        <taxon>Sordariomycetes</taxon>
        <taxon>Sordariomycetidae</taxon>
        <taxon>Sordariales</taxon>
        <taxon>Diplogelasinosporaceae</taxon>
        <taxon>Diplogelasinospora</taxon>
    </lineage>
</organism>